<dbReference type="EMBL" id="CALSGD010000279">
    <property type="protein sequence ID" value="CAH6777658.1"/>
    <property type="molecule type" value="Genomic_DNA"/>
</dbReference>
<feature type="domain" description="F-box" evidence="3">
    <location>
        <begin position="1"/>
        <end position="45"/>
    </location>
</feature>
<accession>A0AAU9YSJ5</accession>
<reference evidence="4" key="1">
    <citation type="submission" date="2022-06" db="EMBL/GenBank/DDBJ databases">
        <authorList>
            <person name="Andreotti S."/>
            <person name="Wyler E."/>
        </authorList>
    </citation>
    <scope>NUCLEOTIDE SEQUENCE</scope>
</reference>
<dbReference type="InterPro" id="IPR052121">
    <property type="entry name" value="F-box_SCF_Substrate_Recog"/>
</dbReference>
<evidence type="ECO:0000259" key="3">
    <source>
        <dbReference type="PROSITE" id="PS50181"/>
    </source>
</evidence>
<dbReference type="PROSITE" id="PS50181">
    <property type="entry name" value="FBOX"/>
    <property type="match status" value="1"/>
</dbReference>
<dbReference type="AlphaFoldDB" id="A0AAU9YSJ5"/>
<dbReference type="InterPro" id="IPR001810">
    <property type="entry name" value="F-box_dom"/>
</dbReference>
<keyword evidence="2" id="KW-0833">Ubl conjugation pathway</keyword>
<dbReference type="Proteomes" id="UP001152836">
    <property type="component" value="Unassembled WGS sequence"/>
</dbReference>
<dbReference type="SUPFAM" id="SSF50978">
    <property type="entry name" value="WD40 repeat-like"/>
    <property type="match status" value="1"/>
</dbReference>
<comment type="pathway">
    <text evidence="1">Protein modification; protein ubiquitination.</text>
</comment>
<evidence type="ECO:0000256" key="2">
    <source>
        <dbReference type="ARBA" id="ARBA00022786"/>
    </source>
</evidence>
<organism evidence="4 5">
    <name type="scientific">Phodopus roborovskii</name>
    <name type="common">Roborovski's desert hamster</name>
    <name type="synonym">Cricetulus roborovskii</name>
    <dbReference type="NCBI Taxonomy" id="109678"/>
    <lineage>
        <taxon>Eukaryota</taxon>
        <taxon>Metazoa</taxon>
        <taxon>Chordata</taxon>
        <taxon>Craniata</taxon>
        <taxon>Vertebrata</taxon>
        <taxon>Euteleostomi</taxon>
        <taxon>Mammalia</taxon>
        <taxon>Eutheria</taxon>
        <taxon>Euarchontoglires</taxon>
        <taxon>Glires</taxon>
        <taxon>Rodentia</taxon>
        <taxon>Myomorpha</taxon>
        <taxon>Muroidea</taxon>
        <taxon>Cricetidae</taxon>
        <taxon>Cricetinae</taxon>
        <taxon>Phodopus</taxon>
    </lineage>
</organism>
<evidence type="ECO:0000256" key="1">
    <source>
        <dbReference type="ARBA" id="ARBA00004906"/>
    </source>
</evidence>
<dbReference type="Gene3D" id="1.20.1280.50">
    <property type="match status" value="1"/>
</dbReference>
<proteinExistence type="predicted"/>
<protein>
    <submittedName>
        <fullName evidence="4">Fbxw21 protein</fullName>
    </submittedName>
</protein>
<keyword evidence="5" id="KW-1185">Reference proteome</keyword>
<comment type="caution">
    <text evidence="4">The sequence shown here is derived from an EMBL/GenBank/DDBJ whole genome shotgun (WGS) entry which is preliminary data.</text>
</comment>
<sequence>MEIHLPSVPVLEIFSYLDAFSLLQAAQVNKNWNELADSDFLWRKLCLKRWFYPDMLLKWRGKQRWKLFFLQKIRQEHSLSQAKPEDIIYREMPGDFGTLGNASYLSESGLTVDGQGKSVVCLVTSMTKLTTWDIRKGIMTWLSPVQPTYILKLATLPEMQLVITTDLDSTIKVWNCLDKDALATSHMSDSCQSLKAVITRDGPVVLAGGTSGDLFTYRIPDLLLISRVHAMDVPINQLYCSPHNKWVFLNKKQPRVLPKVFFMDCLLRPAEYPTPVFCVISFTLCIRGFWTPRREDRITLMYQRGAYRTSGFATFDIELEKTENKINVEARAIASFKLPHQIESPEWMGVSDKNVIVCSSGASLLVYSMTGLQLQMFRDYPEEIIRLLVNPVYVIVTFIDGCLEVYKWEEKSHYLMRCYRLQNLRHMGPQSMITKTLCDNMSIARVVTKGAHCCFLMAYVLKHCS</sequence>
<evidence type="ECO:0000313" key="5">
    <source>
        <dbReference type="Proteomes" id="UP001152836"/>
    </source>
</evidence>
<dbReference type="PANTHER" id="PTHR46550">
    <property type="entry name" value="F-BOX ONLY PROTEIN 3"/>
    <property type="match status" value="1"/>
</dbReference>
<dbReference type="Pfam" id="PF12937">
    <property type="entry name" value="F-box-like"/>
    <property type="match status" value="1"/>
</dbReference>
<dbReference type="InterPro" id="IPR015943">
    <property type="entry name" value="WD40/YVTN_repeat-like_dom_sf"/>
</dbReference>
<dbReference type="CDD" id="cd22137">
    <property type="entry name" value="F-box_FBXW12"/>
    <property type="match status" value="1"/>
</dbReference>
<dbReference type="Gene3D" id="2.130.10.10">
    <property type="entry name" value="YVTN repeat-like/Quinoprotein amine dehydrogenase"/>
    <property type="match status" value="1"/>
</dbReference>
<gene>
    <name evidence="4" type="primary">Fbxw21</name>
    <name evidence="4" type="ORF">PHOROB_LOCUS1541</name>
</gene>
<dbReference type="InterPro" id="IPR036322">
    <property type="entry name" value="WD40_repeat_dom_sf"/>
</dbReference>
<dbReference type="PANTHER" id="PTHR46550:SF2">
    <property type="entry name" value="EXPRESSED SEQUENCE C85627-RELATED"/>
    <property type="match status" value="1"/>
</dbReference>
<dbReference type="SUPFAM" id="SSF81383">
    <property type="entry name" value="F-box domain"/>
    <property type="match status" value="1"/>
</dbReference>
<dbReference type="InterPro" id="IPR036047">
    <property type="entry name" value="F-box-like_dom_sf"/>
</dbReference>
<dbReference type="SMART" id="SM00256">
    <property type="entry name" value="FBOX"/>
    <property type="match status" value="1"/>
</dbReference>
<evidence type="ECO:0000313" key="4">
    <source>
        <dbReference type="EMBL" id="CAH6777658.1"/>
    </source>
</evidence>
<name>A0AAU9YSJ5_PHORO</name>
<dbReference type="GO" id="GO:0005737">
    <property type="term" value="C:cytoplasm"/>
    <property type="evidence" value="ECO:0007669"/>
    <property type="project" value="TreeGrafter"/>
</dbReference>